<organism evidence="1 2">
    <name type="scientific">Carex littledalei</name>
    <dbReference type="NCBI Taxonomy" id="544730"/>
    <lineage>
        <taxon>Eukaryota</taxon>
        <taxon>Viridiplantae</taxon>
        <taxon>Streptophyta</taxon>
        <taxon>Embryophyta</taxon>
        <taxon>Tracheophyta</taxon>
        <taxon>Spermatophyta</taxon>
        <taxon>Magnoliopsida</taxon>
        <taxon>Liliopsida</taxon>
        <taxon>Poales</taxon>
        <taxon>Cyperaceae</taxon>
        <taxon>Cyperoideae</taxon>
        <taxon>Cariceae</taxon>
        <taxon>Carex</taxon>
        <taxon>Carex subgen. Euthyceras</taxon>
    </lineage>
</organism>
<dbReference type="Proteomes" id="UP000623129">
    <property type="component" value="Unassembled WGS sequence"/>
</dbReference>
<dbReference type="EMBL" id="SWLB01000016">
    <property type="protein sequence ID" value="KAF3328460.1"/>
    <property type="molecule type" value="Genomic_DNA"/>
</dbReference>
<name>A0A833QL01_9POAL</name>
<accession>A0A833QL01</accession>
<dbReference type="SUPFAM" id="SSF55961">
    <property type="entry name" value="Bet v1-like"/>
    <property type="match status" value="1"/>
</dbReference>
<sequence length="162" mass="18352">MDELLTEPGRWQGKATAKVVGPMPDEAWLLLGDFCGLHKWMRSLSTCHILEGSNNVPGCIRYCAGSVNRANPTEPVGWAKERLVEYDRVNRFYTYEIVETNKGFSRYKATLRVEPDPAGCSIEWSFQADPVKGWSEKAFASFFESMTRGVARRLEELSADHQ</sequence>
<dbReference type="OrthoDB" id="1929286at2759"/>
<dbReference type="InterPro" id="IPR019587">
    <property type="entry name" value="Polyketide_cyclase/dehydratase"/>
</dbReference>
<dbReference type="CDD" id="cd07821">
    <property type="entry name" value="PYR_PYL_RCAR_like"/>
    <property type="match status" value="1"/>
</dbReference>
<reference evidence="1" key="1">
    <citation type="submission" date="2020-01" db="EMBL/GenBank/DDBJ databases">
        <title>Genome sequence of Kobresia littledalei, the first chromosome-level genome in the family Cyperaceae.</title>
        <authorList>
            <person name="Qu G."/>
        </authorList>
    </citation>
    <scope>NUCLEOTIDE SEQUENCE</scope>
    <source>
        <strain evidence="1">C.B.Clarke</strain>
        <tissue evidence="1">Leaf</tissue>
    </source>
</reference>
<dbReference type="Gene3D" id="3.30.530.20">
    <property type="match status" value="1"/>
</dbReference>
<proteinExistence type="predicted"/>
<dbReference type="InterPro" id="IPR023393">
    <property type="entry name" value="START-like_dom_sf"/>
</dbReference>
<dbReference type="PANTHER" id="PTHR33789">
    <property type="entry name" value="LACHRYMATORY-FACTOR SYNTHASE"/>
    <property type="match status" value="1"/>
</dbReference>
<dbReference type="InterPro" id="IPR053249">
    <property type="entry name" value="LFS"/>
</dbReference>
<evidence type="ECO:0000313" key="2">
    <source>
        <dbReference type="Proteomes" id="UP000623129"/>
    </source>
</evidence>
<dbReference type="PANTHER" id="PTHR33789:SF16">
    <property type="entry name" value="OS01G0724700 PROTEIN"/>
    <property type="match status" value="1"/>
</dbReference>
<dbReference type="AlphaFoldDB" id="A0A833QL01"/>
<evidence type="ECO:0000313" key="1">
    <source>
        <dbReference type="EMBL" id="KAF3328460.1"/>
    </source>
</evidence>
<dbReference type="Pfam" id="PF10604">
    <property type="entry name" value="Polyketide_cyc2"/>
    <property type="match status" value="1"/>
</dbReference>
<keyword evidence="2" id="KW-1185">Reference proteome</keyword>
<comment type="caution">
    <text evidence="1">The sequence shown here is derived from an EMBL/GenBank/DDBJ whole genome shotgun (WGS) entry which is preliminary data.</text>
</comment>
<gene>
    <name evidence="1" type="ORF">FCM35_KLT07066</name>
</gene>
<protein>
    <submittedName>
        <fullName evidence="1">Lachrymatory-factor synthase</fullName>
    </submittedName>
</protein>